<dbReference type="CDD" id="cd00065">
    <property type="entry name" value="FYVE_like_SF"/>
    <property type="match status" value="1"/>
</dbReference>
<dbReference type="Pfam" id="PF00096">
    <property type="entry name" value="zf-C2H2"/>
    <property type="match status" value="6"/>
</dbReference>
<dbReference type="Pfam" id="PF21549">
    <property type="entry name" value="PRDM2_PR"/>
    <property type="match status" value="1"/>
</dbReference>
<accession>A0AAD9MR20</accession>
<dbReference type="SMART" id="SM00225">
    <property type="entry name" value="BTB"/>
    <property type="match status" value="1"/>
</dbReference>
<evidence type="ECO:0000256" key="2">
    <source>
        <dbReference type="ARBA" id="ARBA00022723"/>
    </source>
</evidence>
<dbReference type="Pfam" id="PF12874">
    <property type="entry name" value="zf-met"/>
    <property type="match status" value="1"/>
</dbReference>
<evidence type="ECO:0000313" key="15">
    <source>
        <dbReference type="EMBL" id="KAK2140666.1"/>
    </source>
</evidence>
<keyword evidence="2" id="KW-0479">Metal-binding</keyword>
<dbReference type="GO" id="GO:0043565">
    <property type="term" value="F:sequence-specific DNA binding"/>
    <property type="evidence" value="ECO:0007669"/>
    <property type="project" value="UniProtKB-ARBA"/>
</dbReference>
<keyword evidence="8" id="KW-0539">Nucleus</keyword>
<dbReference type="InterPro" id="IPR000210">
    <property type="entry name" value="BTB/POZ_dom"/>
</dbReference>
<dbReference type="InterPro" id="IPR050331">
    <property type="entry name" value="Zinc_finger"/>
</dbReference>
<keyword evidence="7" id="KW-0804">Transcription</keyword>
<dbReference type="Pfam" id="PF00651">
    <property type="entry name" value="BTB"/>
    <property type="match status" value="1"/>
</dbReference>
<comment type="caution">
    <text evidence="15">The sequence shown here is derived from an EMBL/GenBank/DDBJ whole genome shotgun (WGS) entry which is preliminary data.</text>
</comment>
<dbReference type="FunFam" id="3.30.160.60:FF:000478">
    <property type="entry name" value="Zinc finger protein 133"/>
    <property type="match status" value="1"/>
</dbReference>
<evidence type="ECO:0000256" key="4">
    <source>
        <dbReference type="ARBA" id="ARBA00022771"/>
    </source>
</evidence>
<evidence type="ECO:0000256" key="5">
    <source>
        <dbReference type="ARBA" id="ARBA00022833"/>
    </source>
</evidence>
<dbReference type="GO" id="GO:0005634">
    <property type="term" value="C:nucleus"/>
    <property type="evidence" value="ECO:0007669"/>
    <property type="project" value="UniProtKB-SubCell"/>
</dbReference>
<feature type="compositionally biased region" description="Basic and acidic residues" evidence="10">
    <location>
        <begin position="531"/>
        <end position="544"/>
    </location>
</feature>
<dbReference type="FunFam" id="3.30.160.60:FF:001158">
    <property type="entry name" value="zinc finger protein 22"/>
    <property type="match status" value="1"/>
</dbReference>
<feature type="domain" description="C2H2-type" evidence="13">
    <location>
        <begin position="675"/>
        <end position="702"/>
    </location>
</feature>
<dbReference type="GO" id="GO:0008270">
    <property type="term" value="F:zinc ion binding"/>
    <property type="evidence" value="ECO:0007669"/>
    <property type="project" value="UniProtKB-KW"/>
</dbReference>
<evidence type="ECO:0000256" key="8">
    <source>
        <dbReference type="ARBA" id="ARBA00023242"/>
    </source>
</evidence>
<dbReference type="GO" id="GO:0045893">
    <property type="term" value="P:positive regulation of DNA-templated transcription"/>
    <property type="evidence" value="ECO:0007669"/>
    <property type="project" value="UniProtKB-ARBA"/>
</dbReference>
<dbReference type="SUPFAM" id="SSF57667">
    <property type="entry name" value="beta-beta-alpha zinc fingers"/>
    <property type="match status" value="4"/>
</dbReference>
<dbReference type="PROSITE" id="PS00028">
    <property type="entry name" value="ZINC_FINGER_C2H2_1"/>
    <property type="match status" value="8"/>
</dbReference>
<dbReference type="Gene3D" id="2.170.270.10">
    <property type="entry name" value="SET domain"/>
    <property type="match status" value="1"/>
</dbReference>
<evidence type="ECO:0000259" key="12">
    <source>
        <dbReference type="PROSITE" id="PS50097"/>
    </source>
</evidence>
<proteinExistence type="predicted"/>
<keyword evidence="3" id="KW-0677">Repeat</keyword>
<dbReference type="AlphaFoldDB" id="A0AAD9MR20"/>
<feature type="domain" description="C2H2-type" evidence="13">
    <location>
        <begin position="619"/>
        <end position="646"/>
    </location>
</feature>
<name>A0AAD9MR20_9ANNE</name>
<evidence type="ECO:0000259" key="14">
    <source>
        <dbReference type="PROSITE" id="PS50280"/>
    </source>
</evidence>
<dbReference type="InterPro" id="IPR046341">
    <property type="entry name" value="SET_dom_sf"/>
</dbReference>
<dbReference type="SMART" id="SM00355">
    <property type="entry name" value="ZnF_C2H2"/>
    <property type="match status" value="8"/>
</dbReference>
<feature type="domain" description="C2H2-type" evidence="13">
    <location>
        <begin position="647"/>
        <end position="674"/>
    </location>
</feature>
<keyword evidence="6" id="KW-0805">Transcription regulation</keyword>
<dbReference type="PANTHER" id="PTHR16515:SF35">
    <property type="entry name" value="FEZ FAMILY ZINC FINGER PROTEIN 2"/>
    <property type="match status" value="1"/>
</dbReference>
<evidence type="ECO:0000256" key="9">
    <source>
        <dbReference type="PROSITE-ProRule" id="PRU00042"/>
    </source>
</evidence>
<sequence length="792" mass="90149">MHCIILVFFFFYLFKHLLAASIVAAMQLLKLTHNSWSEDLLKVLNSMRSMNQMCDLRLVLQEDSALAHSCVLAAASPFFRSILSGRENLEINLESFPSRIVIYILDFIYTGSLLFPKDDLDLLHSMASTLNIPSLLDLTQEIVMHCTDDDLKGAEAEADLEHPTLELTHNDPNVVTLLQEPQISERSTNEVKFSGHLQSVVHNLSSLPLSLNLVDMVESLEGLDTVSGSGGTQSHNDVENIQIHVKDEEHLVEGETQQIISLTETSETSQELANDQNQEECLSAENIPTEQTSIIKNETVECDFSKREKRTVPSTLITVQGYKPIPSDGSVSDRAIRTLPDGLSVDTSQINESENGIYSTQLFPKGALFGPYEGRILHDVKFTDEVSRRHLWKIYRNGRAVHWLSGLEESLANWMRYVQYANNSQQQNLEAFQHHGQIFFRATKDIRPCSELAVKYGNRQSSVLGTVNDQNFDNDGAVVDGENEDKKSLYKCEACDILYTSEVVYHKHMHVKHGQSLPLHVYLQNSKNKHQSPDDHKETTEPNRDVNQNGSAVINIIRTRSSCSQQEAKLNIDKNSTTKKQVIRMSKRNVLHCEVCHKVFTSLGNLQKHRLIHSNERPYTCPVCGRGFVQKSNMKSHIKIHSDEKHHVCSNCGKSFCRRTELRRHERFHSNESPYVCSVCNKAFKSVGNLKRHQMCHTGEKPYKCSVCGKDFNRVENLKTHMRRHTGEKPFQCTLCGNCFTENAHLRIHMRRHSGEKPYTCRLCTKSFVDITTLRVHSKIHDKEERLMAQVT</sequence>
<dbReference type="SUPFAM" id="SSF54695">
    <property type="entry name" value="POZ domain"/>
    <property type="match status" value="1"/>
</dbReference>
<dbReference type="FunFam" id="3.30.160.60:FF:001732">
    <property type="entry name" value="Zgc:162936"/>
    <property type="match status" value="1"/>
</dbReference>
<dbReference type="CDD" id="cd18186">
    <property type="entry name" value="BTB_POZ_ZBTB_KLHL-like"/>
    <property type="match status" value="1"/>
</dbReference>
<dbReference type="InterPro" id="IPR013087">
    <property type="entry name" value="Znf_C2H2_type"/>
</dbReference>
<evidence type="ECO:0000256" key="3">
    <source>
        <dbReference type="ARBA" id="ARBA00022737"/>
    </source>
</evidence>
<evidence type="ECO:0000313" key="16">
    <source>
        <dbReference type="Proteomes" id="UP001208570"/>
    </source>
</evidence>
<protein>
    <submittedName>
        <fullName evidence="15">Uncharacterized protein</fullName>
    </submittedName>
</protein>
<dbReference type="Gene3D" id="3.30.710.10">
    <property type="entry name" value="Potassium Channel Kv1.1, Chain A"/>
    <property type="match status" value="1"/>
</dbReference>
<feature type="chain" id="PRO_5042115739" evidence="11">
    <location>
        <begin position="20"/>
        <end position="792"/>
    </location>
</feature>
<keyword evidence="5" id="KW-0862">Zinc</keyword>
<reference evidence="15" key="1">
    <citation type="journal article" date="2023" name="Mol. Biol. Evol.">
        <title>Third-Generation Sequencing Reveals the Adaptive Role of the Epigenome in Three Deep-Sea Polychaetes.</title>
        <authorList>
            <person name="Perez M."/>
            <person name="Aroh O."/>
            <person name="Sun Y."/>
            <person name="Lan Y."/>
            <person name="Juniper S.K."/>
            <person name="Young C.R."/>
            <person name="Angers B."/>
            <person name="Qian P.Y."/>
        </authorList>
    </citation>
    <scope>NUCLEOTIDE SEQUENCE</scope>
    <source>
        <strain evidence="15">P08H-3</strain>
    </source>
</reference>
<feature type="domain" description="C2H2-type" evidence="13">
    <location>
        <begin position="731"/>
        <end position="758"/>
    </location>
</feature>
<dbReference type="InterPro" id="IPR011333">
    <property type="entry name" value="SKP1/BTB/POZ_sf"/>
</dbReference>
<dbReference type="EMBL" id="JAODUP010001281">
    <property type="protein sequence ID" value="KAK2140666.1"/>
    <property type="molecule type" value="Genomic_DNA"/>
</dbReference>
<evidence type="ECO:0000256" key="11">
    <source>
        <dbReference type="SAM" id="SignalP"/>
    </source>
</evidence>
<evidence type="ECO:0000256" key="1">
    <source>
        <dbReference type="ARBA" id="ARBA00004123"/>
    </source>
</evidence>
<dbReference type="Gene3D" id="3.30.160.60">
    <property type="entry name" value="Classic Zinc Finger"/>
    <property type="match status" value="7"/>
</dbReference>
<feature type="region of interest" description="Disordered" evidence="10">
    <location>
        <begin position="527"/>
        <end position="549"/>
    </location>
</feature>
<keyword evidence="16" id="KW-1185">Reference proteome</keyword>
<feature type="signal peptide" evidence="11">
    <location>
        <begin position="1"/>
        <end position="19"/>
    </location>
</feature>
<dbReference type="FunFam" id="3.30.160.60:FF:001289">
    <property type="entry name" value="Zinc finger protein 574"/>
    <property type="match status" value="1"/>
</dbReference>
<dbReference type="SUPFAM" id="SSF82199">
    <property type="entry name" value="SET domain"/>
    <property type="match status" value="1"/>
</dbReference>
<gene>
    <name evidence="15" type="ORF">LSH36_1282g00002</name>
</gene>
<dbReference type="Proteomes" id="UP001208570">
    <property type="component" value="Unassembled WGS sequence"/>
</dbReference>
<dbReference type="InterPro" id="IPR001214">
    <property type="entry name" value="SET_dom"/>
</dbReference>
<evidence type="ECO:0000256" key="7">
    <source>
        <dbReference type="ARBA" id="ARBA00023163"/>
    </source>
</evidence>
<evidence type="ECO:0000259" key="13">
    <source>
        <dbReference type="PROSITE" id="PS50157"/>
    </source>
</evidence>
<feature type="domain" description="C2H2-type" evidence="13">
    <location>
        <begin position="591"/>
        <end position="618"/>
    </location>
</feature>
<dbReference type="GO" id="GO:0006357">
    <property type="term" value="P:regulation of transcription by RNA polymerase II"/>
    <property type="evidence" value="ECO:0007669"/>
    <property type="project" value="UniProtKB-ARBA"/>
</dbReference>
<comment type="subcellular location">
    <subcellularLocation>
        <location evidence="1">Nucleus</location>
    </subcellularLocation>
</comment>
<dbReference type="PANTHER" id="PTHR16515">
    <property type="entry name" value="PR DOMAIN ZINC FINGER PROTEIN"/>
    <property type="match status" value="1"/>
</dbReference>
<keyword evidence="11" id="KW-0732">Signal</keyword>
<feature type="domain" description="C2H2-type" evidence="13">
    <location>
        <begin position="703"/>
        <end position="730"/>
    </location>
</feature>
<dbReference type="FunFam" id="3.30.160.60:FF:000744">
    <property type="entry name" value="zinc finger E-box-binding homeobox 1"/>
    <property type="match status" value="2"/>
</dbReference>
<evidence type="ECO:0000256" key="10">
    <source>
        <dbReference type="SAM" id="MobiDB-lite"/>
    </source>
</evidence>
<dbReference type="PROSITE" id="PS50097">
    <property type="entry name" value="BTB"/>
    <property type="match status" value="1"/>
</dbReference>
<dbReference type="GO" id="GO:0005694">
    <property type="term" value="C:chromosome"/>
    <property type="evidence" value="ECO:0007669"/>
    <property type="project" value="UniProtKB-ARBA"/>
</dbReference>
<dbReference type="PROSITE" id="PS50157">
    <property type="entry name" value="ZINC_FINGER_C2H2_2"/>
    <property type="match status" value="7"/>
</dbReference>
<organism evidence="15 16">
    <name type="scientific">Paralvinella palmiformis</name>
    <dbReference type="NCBI Taxonomy" id="53620"/>
    <lineage>
        <taxon>Eukaryota</taxon>
        <taxon>Metazoa</taxon>
        <taxon>Spiralia</taxon>
        <taxon>Lophotrochozoa</taxon>
        <taxon>Annelida</taxon>
        <taxon>Polychaeta</taxon>
        <taxon>Sedentaria</taxon>
        <taxon>Canalipalpata</taxon>
        <taxon>Terebellida</taxon>
        <taxon>Terebelliformia</taxon>
        <taxon>Alvinellidae</taxon>
        <taxon>Paralvinella</taxon>
    </lineage>
</organism>
<dbReference type="InterPro" id="IPR036236">
    <property type="entry name" value="Znf_C2H2_sf"/>
</dbReference>
<dbReference type="PROSITE" id="PS50280">
    <property type="entry name" value="SET"/>
    <property type="match status" value="1"/>
</dbReference>
<evidence type="ECO:0000256" key="6">
    <source>
        <dbReference type="ARBA" id="ARBA00023015"/>
    </source>
</evidence>
<feature type="domain" description="SET" evidence="14">
    <location>
        <begin position="341"/>
        <end position="457"/>
    </location>
</feature>
<feature type="domain" description="C2H2-type" evidence="13">
    <location>
        <begin position="759"/>
        <end position="786"/>
    </location>
</feature>
<keyword evidence="4 9" id="KW-0863">Zinc-finger</keyword>
<feature type="domain" description="BTB" evidence="12">
    <location>
        <begin position="54"/>
        <end position="117"/>
    </location>
</feature>